<evidence type="ECO:0000256" key="5">
    <source>
        <dbReference type="ARBA" id="ARBA00022692"/>
    </source>
</evidence>
<reference evidence="11 12" key="1">
    <citation type="submission" date="2017-08" db="EMBL/GenBank/DDBJ databases">
        <authorList>
            <person name="Park S.-J."/>
            <person name="Kim H."/>
        </authorList>
    </citation>
    <scope>NUCLEOTIDE SEQUENCE [LARGE SCALE GENOMIC DNA]</scope>
    <source>
        <strain evidence="12">ye3</strain>
    </source>
</reference>
<dbReference type="InterPro" id="IPR055348">
    <property type="entry name" value="DctQ"/>
</dbReference>
<feature type="transmembrane region" description="Helical" evidence="9">
    <location>
        <begin position="86"/>
        <end position="107"/>
    </location>
</feature>
<comment type="subunit">
    <text evidence="9">The complex comprises the extracytoplasmic solute receptor protein and the two transmembrane proteins.</text>
</comment>
<evidence type="ECO:0000256" key="7">
    <source>
        <dbReference type="ARBA" id="ARBA00023136"/>
    </source>
</evidence>
<keyword evidence="4 9" id="KW-0997">Cell inner membrane</keyword>
<dbReference type="GO" id="GO:0015740">
    <property type="term" value="P:C4-dicarboxylate transport"/>
    <property type="evidence" value="ECO:0007669"/>
    <property type="project" value="TreeGrafter"/>
</dbReference>
<evidence type="ECO:0000256" key="8">
    <source>
        <dbReference type="ARBA" id="ARBA00038436"/>
    </source>
</evidence>
<evidence type="ECO:0000256" key="6">
    <source>
        <dbReference type="ARBA" id="ARBA00022989"/>
    </source>
</evidence>
<gene>
    <name evidence="11" type="ORF">CKA81_11935</name>
</gene>
<dbReference type="KEGG" id="pus:CKA81_11935"/>
<sequence>MKRFEKIFIRLTGYVCSSLFCLMVAVSLLQVFFRYVLNDSLVWSEELARYLFVWVSFLGAIIAFHRGMHIEVDILTSMLRDNSKRILDLLTKVLTGVFLLVLIVYGWRIVGATWGTPSAALRIPMGLVYMAIPVGGIGMLAVLIFKITNTIDGSDNITQEDKGEFHGSLHTN</sequence>
<evidence type="ECO:0000313" key="12">
    <source>
        <dbReference type="Proteomes" id="UP000283474"/>
    </source>
</evidence>
<dbReference type="AlphaFoldDB" id="A0A410GDU8"/>
<comment type="function">
    <text evidence="9">Part of the tripartite ATP-independent periplasmic (TRAP) transport system.</text>
</comment>
<keyword evidence="12" id="KW-1185">Reference proteome</keyword>
<evidence type="ECO:0000256" key="4">
    <source>
        <dbReference type="ARBA" id="ARBA00022519"/>
    </source>
</evidence>
<keyword evidence="7 9" id="KW-0472">Membrane</keyword>
<keyword evidence="5 9" id="KW-0812">Transmembrane</keyword>
<dbReference type="GO" id="GO:0022857">
    <property type="term" value="F:transmembrane transporter activity"/>
    <property type="evidence" value="ECO:0007669"/>
    <property type="project" value="UniProtKB-UniRule"/>
</dbReference>
<feature type="transmembrane region" description="Helical" evidence="9">
    <location>
        <begin position="47"/>
        <end position="65"/>
    </location>
</feature>
<evidence type="ECO:0000313" key="11">
    <source>
        <dbReference type="EMBL" id="QAA94460.1"/>
    </source>
</evidence>
<comment type="subcellular location">
    <subcellularLocation>
        <location evidence="1 9">Cell inner membrane</location>
        <topology evidence="1 9">Multi-pass membrane protein</topology>
    </subcellularLocation>
</comment>
<dbReference type="PANTHER" id="PTHR35011:SF11">
    <property type="entry name" value="TRAP TRANSPORTER SMALL PERMEASE PROTEIN"/>
    <property type="match status" value="1"/>
</dbReference>
<dbReference type="Proteomes" id="UP000283474">
    <property type="component" value="Chromosome"/>
</dbReference>
<keyword evidence="2 9" id="KW-0813">Transport</keyword>
<dbReference type="GO" id="GO:0005886">
    <property type="term" value="C:plasma membrane"/>
    <property type="evidence" value="ECO:0007669"/>
    <property type="project" value="UniProtKB-SubCell"/>
</dbReference>
<organism evidence="11 12">
    <name type="scientific">Pollutimonas thiosulfatoxidans</name>
    <dbReference type="NCBI Taxonomy" id="2028345"/>
    <lineage>
        <taxon>Bacteria</taxon>
        <taxon>Pseudomonadati</taxon>
        <taxon>Pseudomonadota</taxon>
        <taxon>Betaproteobacteria</taxon>
        <taxon>Burkholderiales</taxon>
        <taxon>Alcaligenaceae</taxon>
        <taxon>Pollutimonas</taxon>
    </lineage>
</organism>
<name>A0A410GDU8_9BURK</name>
<protein>
    <recommendedName>
        <fullName evidence="9">TRAP transporter small permease protein</fullName>
    </recommendedName>
</protein>
<accession>A0A410GDU8</accession>
<keyword evidence="3" id="KW-1003">Cell membrane</keyword>
<dbReference type="PANTHER" id="PTHR35011">
    <property type="entry name" value="2,3-DIKETO-L-GULONATE TRAP TRANSPORTER SMALL PERMEASE PROTEIN YIAM"/>
    <property type="match status" value="1"/>
</dbReference>
<evidence type="ECO:0000256" key="1">
    <source>
        <dbReference type="ARBA" id="ARBA00004429"/>
    </source>
</evidence>
<feature type="transmembrane region" description="Helical" evidence="9">
    <location>
        <begin position="127"/>
        <end position="145"/>
    </location>
</feature>
<evidence type="ECO:0000259" key="10">
    <source>
        <dbReference type="Pfam" id="PF04290"/>
    </source>
</evidence>
<proteinExistence type="inferred from homology"/>
<feature type="domain" description="Tripartite ATP-independent periplasmic transporters DctQ component" evidence="10">
    <location>
        <begin position="23"/>
        <end position="147"/>
    </location>
</feature>
<dbReference type="EMBL" id="CP022987">
    <property type="protein sequence ID" value="QAA94460.1"/>
    <property type="molecule type" value="Genomic_DNA"/>
</dbReference>
<comment type="similarity">
    <text evidence="8 9">Belongs to the TRAP transporter small permease family.</text>
</comment>
<evidence type="ECO:0000256" key="2">
    <source>
        <dbReference type="ARBA" id="ARBA00022448"/>
    </source>
</evidence>
<evidence type="ECO:0000256" key="3">
    <source>
        <dbReference type="ARBA" id="ARBA00022475"/>
    </source>
</evidence>
<feature type="transmembrane region" description="Helical" evidence="9">
    <location>
        <begin position="12"/>
        <end position="35"/>
    </location>
</feature>
<dbReference type="Pfam" id="PF04290">
    <property type="entry name" value="DctQ"/>
    <property type="match status" value="1"/>
</dbReference>
<dbReference type="OrthoDB" id="8689170at2"/>
<evidence type="ECO:0000256" key="9">
    <source>
        <dbReference type="RuleBase" id="RU369079"/>
    </source>
</evidence>
<keyword evidence="6 9" id="KW-1133">Transmembrane helix</keyword>
<dbReference type="InterPro" id="IPR007387">
    <property type="entry name" value="TRAP_DctQ"/>
</dbReference>